<evidence type="ECO:0000313" key="1">
    <source>
        <dbReference type="EMBL" id="AIT62231.1"/>
    </source>
</evidence>
<proteinExistence type="predicted"/>
<dbReference type="Proteomes" id="UP000029914">
    <property type="component" value="Chromosome"/>
</dbReference>
<keyword evidence="2" id="KW-1185">Reference proteome</keyword>
<accession>A0A097IJB0</accession>
<sequence>MERNPWSEWWTEEAQSRRDAVIAELVDLGVVGGESSPDEYEILDISLAQAMKRDISLARELESQADAQIREDGDRSLLRQRQVLREALKGMTAAWRSRFDHEVMTDAPGRGRVGVWGYVYDGEDHAMTIEDTVRVDAGIVDTLWPPLLRDTPGIDGT</sequence>
<protein>
    <submittedName>
        <fullName evidence="1">Uncharacterized protein</fullName>
    </submittedName>
</protein>
<gene>
    <name evidence="1" type="ORF">CDOO_03880</name>
</gene>
<reference evidence="1 2" key="1">
    <citation type="submission" date="2013-09" db="EMBL/GenBank/DDBJ databases">
        <title>Complete genome sequence of Corynebacterium doosanense CAU 212(T) (=DSM 45436(T)), isolated from activated sludge.</title>
        <authorList>
            <person name="Schaffert L."/>
            <person name="Albersmeier A."/>
            <person name="Kalinowski J."/>
            <person name="Ruckert C."/>
        </authorList>
    </citation>
    <scope>NUCLEOTIDE SEQUENCE [LARGE SCALE GENOMIC DNA]</scope>
    <source>
        <strain evidence="1 2">CAU 212</strain>
    </source>
</reference>
<dbReference type="AlphaFoldDB" id="A0A097IJB0"/>
<dbReference type="EMBL" id="CP006764">
    <property type="protein sequence ID" value="AIT62231.1"/>
    <property type="molecule type" value="Genomic_DNA"/>
</dbReference>
<dbReference type="RefSeq" id="WP_018022949.1">
    <property type="nucleotide sequence ID" value="NZ_AQUX01000016.1"/>
</dbReference>
<organism evidence="1 2">
    <name type="scientific">Corynebacterium doosanense CAU 212 = DSM 45436</name>
    <dbReference type="NCBI Taxonomy" id="558173"/>
    <lineage>
        <taxon>Bacteria</taxon>
        <taxon>Bacillati</taxon>
        <taxon>Actinomycetota</taxon>
        <taxon>Actinomycetes</taxon>
        <taxon>Mycobacteriales</taxon>
        <taxon>Corynebacteriaceae</taxon>
        <taxon>Corynebacterium</taxon>
    </lineage>
</organism>
<dbReference type="HOGENOM" id="CLU_1674952_0_0_11"/>
<dbReference type="KEGG" id="cdo:CDOO_03880"/>
<evidence type="ECO:0000313" key="2">
    <source>
        <dbReference type="Proteomes" id="UP000029914"/>
    </source>
</evidence>
<name>A0A097IJB0_9CORY</name>